<name>A0A196SBE1_BLAHN</name>
<dbReference type="Pfam" id="PF01363">
    <property type="entry name" value="FYVE"/>
    <property type="match status" value="1"/>
</dbReference>
<keyword evidence="3 7" id="KW-0863">Zinc-finger</keyword>
<reference evidence="9 10" key="1">
    <citation type="submission" date="2016-05" db="EMBL/GenBank/DDBJ databases">
        <title>Nuclear genome of Blastocystis sp. subtype 1 NandII.</title>
        <authorList>
            <person name="Gentekaki E."/>
            <person name="Curtis B."/>
            <person name="Stairs C."/>
            <person name="Eme L."/>
            <person name="Herman E."/>
            <person name="Klimes V."/>
            <person name="Arias M.C."/>
            <person name="Elias M."/>
            <person name="Hilliou F."/>
            <person name="Klute M."/>
            <person name="Malik S.-B."/>
            <person name="Pightling A."/>
            <person name="Rachubinski R."/>
            <person name="Salas D."/>
            <person name="Schlacht A."/>
            <person name="Suga H."/>
            <person name="Archibald J."/>
            <person name="Ball S.G."/>
            <person name="Clark G."/>
            <person name="Dacks J."/>
            <person name="Van Der Giezen M."/>
            <person name="Tsaousis A."/>
            <person name="Roger A."/>
        </authorList>
    </citation>
    <scope>NUCLEOTIDE SEQUENCE [LARGE SCALE GENOMIC DNA]</scope>
    <source>
        <strain evidence="10">ATCC 50177 / NandII</strain>
    </source>
</reference>
<dbReference type="InterPro" id="IPR011011">
    <property type="entry name" value="Znf_FYVE_PHD"/>
</dbReference>
<dbReference type="Proteomes" id="UP000078348">
    <property type="component" value="Unassembled WGS sequence"/>
</dbReference>
<keyword evidence="1" id="KW-0479">Metal-binding</keyword>
<dbReference type="InterPro" id="IPR036770">
    <property type="entry name" value="Ankyrin_rpt-contain_sf"/>
</dbReference>
<dbReference type="AlphaFoldDB" id="A0A196SBE1"/>
<evidence type="ECO:0000256" key="7">
    <source>
        <dbReference type="PROSITE-ProRule" id="PRU00091"/>
    </source>
</evidence>
<evidence type="ECO:0000313" key="9">
    <source>
        <dbReference type="EMBL" id="OAO13636.1"/>
    </source>
</evidence>
<gene>
    <name evidence="9" type="ORF">AV274_4680</name>
</gene>
<dbReference type="PANTHER" id="PTHR24198:SF165">
    <property type="entry name" value="ANKYRIN REPEAT-CONTAINING PROTEIN-RELATED"/>
    <property type="match status" value="1"/>
</dbReference>
<dbReference type="PANTHER" id="PTHR24198">
    <property type="entry name" value="ANKYRIN REPEAT AND PROTEIN KINASE DOMAIN-CONTAINING PROTEIN"/>
    <property type="match status" value="1"/>
</dbReference>
<evidence type="ECO:0000256" key="6">
    <source>
        <dbReference type="PROSITE-ProRule" id="PRU00023"/>
    </source>
</evidence>
<accession>A0A196SBE1</accession>
<keyword evidence="5 6" id="KW-0040">ANK repeat</keyword>
<evidence type="ECO:0000256" key="1">
    <source>
        <dbReference type="ARBA" id="ARBA00022723"/>
    </source>
</evidence>
<proteinExistence type="predicted"/>
<keyword evidence="10" id="KW-1185">Reference proteome</keyword>
<dbReference type="PROSITE" id="PS50088">
    <property type="entry name" value="ANK_REPEAT"/>
    <property type="match status" value="2"/>
</dbReference>
<dbReference type="GO" id="GO:0008270">
    <property type="term" value="F:zinc ion binding"/>
    <property type="evidence" value="ECO:0007669"/>
    <property type="project" value="UniProtKB-KW"/>
</dbReference>
<sequence>MISRQSPNCIVKFVDTLLSSYHNQIYIGSYINCLKRLFELSRLPPCVLSKFQKRQDIRLELINLWTAFFSGMPEDVMETEIRHIEDNITYLHDKVAEEEWIVEPPDYMYLQYTTPFHIAAWCGYFHFFTLLHNQYPSVWSNYISFRNIIGDHPLHVCFFACDSWQTNISEMQSLSTLTRIDFTERNALGLAPLHIACIFNQLTGVRYLLSQHVEISYPVHFASNEDFSAVLEHIDQIRDLCNFQFSQHQSGTREDSCFCGSYDGSMSWGCMCSDPSFDDYHGCIPTTHDSSLLTYSGAEQSYALEHYTALHLALKCDAPRCAFELLQSVEDLLRSSDDALIPLQLISLHSMALFSFFSSDQSHTLFALLPKLWNQRHSLCNPSQDLLPFTILNAILSSNYLSAVRILTTQVNLSASCFSHTFSPLHIACILLNETLVRLLLGYGASVRELTLDGETCLHLIINSQSQPCSPTLRASLLGVLMMAGCDPQQPDSKGYTPLWYAVRQGDLSCVSVLIAYGANPAVCQDSVFGRNAFHEALRLRNEDMARLIVKAQPGLLNVPDAQGWYPLHYVIDNGNIQLMVYLLNHTTPLSDKAVSDMRVALQENHLALHPWVSVILPLLSKQIEVINRIRPNENRYHLSFFVPNKTVEKCMQCGRRFSLLNVRRHCRRCGQILCTNCCRDDVDESQDHICNKCRKFSSKAWKGSFLQQFEDGIKSYFVKIDSFLLHNKE</sequence>
<feature type="domain" description="FYVE-type" evidence="8">
    <location>
        <begin position="645"/>
        <end position="699"/>
    </location>
</feature>
<dbReference type="PROSITE" id="PS50178">
    <property type="entry name" value="ZF_FYVE"/>
    <property type="match status" value="1"/>
</dbReference>
<evidence type="ECO:0000256" key="2">
    <source>
        <dbReference type="ARBA" id="ARBA00022737"/>
    </source>
</evidence>
<dbReference type="Gene3D" id="1.25.40.20">
    <property type="entry name" value="Ankyrin repeat-containing domain"/>
    <property type="match status" value="3"/>
</dbReference>
<dbReference type="SUPFAM" id="SSF57903">
    <property type="entry name" value="FYVE/PHD zinc finger"/>
    <property type="match status" value="1"/>
</dbReference>
<dbReference type="InterPro" id="IPR017455">
    <property type="entry name" value="Znf_FYVE-rel"/>
</dbReference>
<keyword evidence="4" id="KW-0862">Zinc</keyword>
<dbReference type="Pfam" id="PF12796">
    <property type="entry name" value="Ank_2"/>
    <property type="match status" value="1"/>
</dbReference>
<dbReference type="SMART" id="SM00248">
    <property type="entry name" value="ANK"/>
    <property type="match status" value="8"/>
</dbReference>
<dbReference type="InterPro" id="IPR013083">
    <property type="entry name" value="Znf_RING/FYVE/PHD"/>
</dbReference>
<dbReference type="PROSITE" id="PS50297">
    <property type="entry name" value="ANK_REP_REGION"/>
    <property type="match status" value="2"/>
</dbReference>
<dbReference type="SUPFAM" id="SSF48403">
    <property type="entry name" value="Ankyrin repeat"/>
    <property type="match status" value="2"/>
</dbReference>
<dbReference type="InterPro" id="IPR002110">
    <property type="entry name" value="Ankyrin_rpt"/>
</dbReference>
<dbReference type="EMBL" id="LXWW01000356">
    <property type="protein sequence ID" value="OAO13636.1"/>
    <property type="molecule type" value="Genomic_DNA"/>
</dbReference>
<evidence type="ECO:0000256" key="4">
    <source>
        <dbReference type="ARBA" id="ARBA00022833"/>
    </source>
</evidence>
<protein>
    <submittedName>
        <fullName evidence="9">Ankyrin</fullName>
    </submittedName>
</protein>
<evidence type="ECO:0000259" key="8">
    <source>
        <dbReference type="PROSITE" id="PS50178"/>
    </source>
</evidence>
<dbReference type="InterPro" id="IPR000306">
    <property type="entry name" value="Znf_FYVE"/>
</dbReference>
<feature type="repeat" description="ANK" evidence="6">
    <location>
        <begin position="420"/>
        <end position="452"/>
    </location>
</feature>
<evidence type="ECO:0000256" key="3">
    <source>
        <dbReference type="ARBA" id="ARBA00022771"/>
    </source>
</evidence>
<evidence type="ECO:0000256" key="5">
    <source>
        <dbReference type="ARBA" id="ARBA00023043"/>
    </source>
</evidence>
<keyword evidence="2" id="KW-0677">Repeat</keyword>
<dbReference type="Gene3D" id="3.30.40.10">
    <property type="entry name" value="Zinc/RING finger domain, C3HC4 (zinc finger)"/>
    <property type="match status" value="1"/>
</dbReference>
<dbReference type="SMART" id="SM00064">
    <property type="entry name" value="FYVE"/>
    <property type="match status" value="1"/>
</dbReference>
<feature type="repeat" description="ANK" evidence="6">
    <location>
        <begin position="494"/>
        <end position="526"/>
    </location>
</feature>
<organism evidence="9 10">
    <name type="scientific">Blastocystis sp. subtype 1 (strain ATCC 50177 / NandII)</name>
    <dbReference type="NCBI Taxonomy" id="478820"/>
    <lineage>
        <taxon>Eukaryota</taxon>
        <taxon>Sar</taxon>
        <taxon>Stramenopiles</taxon>
        <taxon>Bigyra</taxon>
        <taxon>Opalozoa</taxon>
        <taxon>Opalinata</taxon>
        <taxon>Blastocystidae</taxon>
        <taxon>Blastocystis</taxon>
    </lineage>
</organism>
<dbReference type="OrthoDB" id="303614at2759"/>
<comment type="caution">
    <text evidence="9">The sequence shown here is derived from an EMBL/GenBank/DDBJ whole genome shotgun (WGS) entry which is preliminary data.</text>
</comment>
<dbReference type="STRING" id="478820.A0A196SBE1"/>
<evidence type="ECO:0000313" key="10">
    <source>
        <dbReference type="Proteomes" id="UP000078348"/>
    </source>
</evidence>